<dbReference type="Pfam" id="PF01557">
    <property type="entry name" value="FAA_hydrolase"/>
    <property type="match status" value="1"/>
</dbReference>
<dbReference type="EMBL" id="SNZH01000017">
    <property type="protein sequence ID" value="TDR39104.1"/>
    <property type="molecule type" value="Genomic_DNA"/>
</dbReference>
<dbReference type="Gene3D" id="3.90.850.10">
    <property type="entry name" value="Fumarylacetoacetase-like, C-terminal domain"/>
    <property type="match status" value="1"/>
</dbReference>
<sequence>MSNPLRGGENPAESIAATLITARLSAQALAAFPGPLPADLEAAYVCQDAAIRRWPRPVAGWKVGYIAPERRDHGGDPRLVGPIFADRVQLFQGEELEFAVIAGGFAAVEAEYVFRLGVDVVPQSREWTPEQAAATVAALHVGVELAGSPLAQINEIGPLAVVADCGNNAGLLLGPAIANWHEVAMEGLACSTWIDGRLQGRGGAASLAGGPLAALAFALSRNGRCGRFLAAGTLITTGAATGIHDIRSGQHSVVDFGAQGRIRCRAVVAGAVS</sequence>
<dbReference type="InterPro" id="IPR011234">
    <property type="entry name" value="Fumarylacetoacetase-like_C"/>
</dbReference>
<dbReference type="Proteomes" id="UP000295293">
    <property type="component" value="Unassembled WGS sequence"/>
</dbReference>
<dbReference type="GO" id="GO:0005737">
    <property type="term" value="C:cytoplasm"/>
    <property type="evidence" value="ECO:0007669"/>
    <property type="project" value="TreeGrafter"/>
</dbReference>
<dbReference type="AlphaFoldDB" id="A0A4R6YNL5"/>
<evidence type="ECO:0000256" key="1">
    <source>
        <dbReference type="ARBA" id="ARBA00023239"/>
    </source>
</evidence>
<dbReference type="InterPro" id="IPR036663">
    <property type="entry name" value="Fumarylacetoacetase_C_sf"/>
</dbReference>
<feature type="domain" description="Fumarylacetoacetase-like C-terminal" evidence="2">
    <location>
        <begin position="108"/>
        <end position="264"/>
    </location>
</feature>
<name>A0A4R6YNL5_9GAMM</name>
<reference evidence="3 4" key="1">
    <citation type="submission" date="2019-03" db="EMBL/GenBank/DDBJ databases">
        <title>Genomic Encyclopedia of Type Strains, Phase IV (KMG-IV): sequencing the most valuable type-strain genomes for metagenomic binning, comparative biology and taxonomic classification.</title>
        <authorList>
            <person name="Goeker M."/>
        </authorList>
    </citation>
    <scope>NUCLEOTIDE SEQUENCE [LARGE SCALE GENOMIC DNA]</scope>
    <source>
        <strain evidence="3 4">DSM 21667</strain>
    </source>
</reference>
<dbReference type="SUPFAM" id="SSF56529">
    <property type="entry name" value="FAH"/>
    <property type="match status" value="1"/>
</dbReference>
<proteinExistence type="predicted"/>
<evidence type="ECO:0000313" key="4">
    <source>
        <dbReference type="Proteomes" id="UP000295293"/>
    </source>
</evidence>
<dbReference type="InterPro" id="IPR050772">
    <property type="entry name" value="Hydratase-Decarb/MhpD_sf"/>
</dbReference>
<comment type="caution">
    <text evidence="3">The sequence shown here is derived from an EMBL/GenBank/DDBJ whole genome shotgun (WGS) entry which is preliminary data.</text>
</comment>
<dbReference type="PANTHER" id="PTHR30143:SF0">
    <property type="entry name" value="2-KETO-4-PENTENOATE HYDRATASE"/>
    <property type="match status" value="1"/>
</dbReference>
<dbReference type="OrthoDB" id="9792137at2"/>
<accession>A0A4R6YNL5</accession>
<keyword evidence="4" id="KW-1185">Reference proteome</keyword>
<evidence type="ECO:0000313" key="3">
    <source>
        <dbReference type="EMBL" id="TDR39104.1"/>
    </source>
</evidence>
<evidence type="ECO:0000259" key="2">
    <source>
        <dbReference type="Pfam" id="PF01557"/>
    </source>
</evidence>
<gene>
    <name evidence="3" type="ORF">DFR29_1178</name>
</gene>
<protein>
    <submittedName>
        <fullName evidence="3">2-keto-4-pentenoate hydratase</fullName>
    </submittedName>
</protein>
<dbReference type="RefSeq" id="WP_133820959.1">
    <property type="nucleotide sequence ID" value="NZ_SNZH01000017.1"/>
</dbReference>
<keyword evidence="1" id="KW-0456">Lyase</keyword>
<organism evidence="3 4">
    <name type="scientific">Tahibacter aquaticus</name>
    <dbReference type="NCBI Taxonomy" id="520092"/>
    <lineage>
        <taxon>Bacteria</taxon>
        <taxon>Pseudomonadati</taxon>
        <taxon>Pseudomonadota</taxon>
        <taxon>Gammaproteobacteria</taxon>
        <taxon>Lysobacterales</taxon>
        <taxon>Rhodanobacteraceae</taxon>
        <taxon>Tahibacter</taxon>
    </lineage>
</organism>
<dbReference type="PANTHER" id="PTHR30143">
    <property type="entry name" value="ACID HYDRATASE"/>
    <property type="match status" value="1"/>
</dbReference>
<dbReference type="GO" id="GO:0008684">
    <property type="term" value="F:2-oxopent-4-enoate hydratase activity"/>
    <property type="evidence" value="ECO:0007669"/>
    <property type="project" value="TreeGrafter"/>
</dbReference>